<protein>
    <submittedName>
        <fullName evidence="1">Glutamyl-tRNA amidotransferase</fullName>
    </submittedName>
</protein>
<organism evidence="1 2">
    <name type="scientific">candidate division WWE3 bacterium CG_4_9_14_0_2_um_filter_48_10</name>
    <dbReference type="NCBI Taxonomy" id="1975078"/>
    <lineage>
        <taxon>Bacteria</taxon>
        <taxon>Katanobacteria</taxon>
    </lineage>
</organism>
<dbReference type="AlphaFoldDB" id="A0A2M8EJ15"/>
<dbReference type="PANTHER" id="PTHR28055">
    <property type="entry name" value="ALTERED INHERITANCE OF MITOCHONDRIA PROTEIN 41, MITOCHONDRIAL"/>
    <property type="match status" value="1"/>
</dbReference>
<keyword evidence="1" id="KW-0808">Transferase</keyword>
<evidence type="ECO:0000313" key="2">
    <source>
        <dbReference type="Proteomes" id="UP000228781"/>
    </source>
</evidence>
<reference evidence="2" key="1">
    <citation type="submission" date="2017-09" db="EMBL/GenBank/DDBJ databases">
        <title>Depth-based differentiation of microbial function through sediment-hosted aquifers and enrichment of novel symbionts in the deep terrestrial subsurface.</title>
        <authorList>
            <person name="Probst A.J."/>
            <person name="Ladd B."/>
            <person name="Jarett J.K."/>
            <person name="Geller-Mcgrath D.E."/>
            <person name="Sieber C.M.K."/>
            <person name="Emerson J.B."/>
            <person name="Anantharaman K."/>
            <person name="Thomas B.C."/>
            <person name="Malmstrom R."/>
            <person name="Stieglmeier M."/>
            <person name="Klingl A."/>
            <person name="Woyke T."/>
            <person name="Ryan C.M."/>
            <person name="Banfield J.F."/>
        </authorList>
    </citation>
    <scope>NUCLEOTIDE SEQUENCE [LARGE SCALE GENOMIC DNA]</scope>
</reference>
<accession>A0A2M8EJ15</accession>
<dbReference type="EMBL" id="PFSK01000022">
    <property type="protein sequence ID" value="PJC22732.1"/>
    <property type="molecule type" value="Genomic_DNA"/>
</dbReference>
<comment type="caution">
    <text evidence="1">The sequence shown here is derived from an EMBL/GenBank/DDBJ whole genome shotgun (WGS) entry which is preliminary data.</text>
</comment>
<proteinExistence type="predicted"/>
<dbReference type="PANTHER" id="PTHR28055:SF1">
    <property type="entry name" value="ALTERED INHERITANCE OF MITOCHONDRIA PROTEIN 41, MITOCHONDRIAL"/>
    <property type="match status" value="1"/>
</dbReference>
<dbReference type="Gene3D" id="1.10.1510.10">
    <property type="entry name" value="Uncharacterised protein YqeY/AIM41 PF09424, N-terminal domain"/>
    <property type="match status" value="1"/>
</dbReference>
<gene>
    <name evidence="1" type="ORF">CO059_01800</name>
</gene>
<evidence type="ECO:0000313" key="1">
    <source>
        <dbReference type="EMBL" id="PJC22732.1"/>
    </source>
</evidence>
<dbReference type="GO" id="GO:0016884">
    <property type="term" value="F:carbon-nitrogen ligase activity, with glutamine as amido-N-donor"/>
    <property type="evidence" value="ECO:0007669"/>
    <property type="project" value="InterPro"/>
</dbReference>
<dbReference type="InterPro" id="IPR023168">
    <property type="entry name" value="GatB_Yqey_C_2"/>
</dbReference>
<dbReference type="Pfam" id="PF09424">
    <property type="entry name" value="YqeY"/>
    <property type="match status" value="1"/>
</dbReference>
<dbReference type="InterPro" id="IPR042184">
    <property type="entry name" value="YqeY/Aim41_N"/>
</dbReference>
<dbReference type="SUPFAM" id="SSF89095">
    <property type="entry name" value="GatB/YqeY motif"/>
    <property type="match status" value="1"/>
</dbReference>
<name>A0A2M8EJ15_UNCKA</name>
<dbReference type="Proteomes" id="UP000228781">
    <property type="component" value="Unassembled WGS sequence"/>
</dbReference>
<dbReference type="InterPro" id="IPR019004">
    <property type="entry name" value="YqeY/Aim41"/>
</dbReference>
<sequence>MEADTLKKIKAELLEALKSSDRFRADTLRYLLSVIHNAEISKGKGATLTEEELAELLQKQGREREESIAAYEKGNRPDLVEKEKKELEIIKGYLPEQFSEEEIKKLAEEAIAKVGAKIPQDMGRVMGVLMPEVKGKADGALVAKVVKELLG</sequence>
<dbReference type="InterPro" id="IPR003789">
    <property type="entry name" value="Asn/Gln_tRNA_amidoTrase-B-like"/>
</dbReference>
<dbReference type="GO" id="GO:0016740">
    <property type="term" value="F:transferase activity"/>
    <property type="evidence" value="ECO:0007669"/>
    <property type="project" value="UniProtKB-KW"/>
</dbReference>
<dbReference type="Gene3D" id="1.10.10.410">
    <property type="match status" value="1"/>
</dbReference>